<feature type="transmembrane region" description="Helical" evidence="1">
    <location>
        <begin position="73"/>
        <end position="95"/>
    </location>
</feature>
<protein>
    <submittedName>
        <fullName evidence="2">Uncharacterized protein</fullName>
    </submittedName>
</protein>
<accession>A0A1B0BFH2</accession>
<reference evidence="3" key="1">
    <citation type="submission" date="2015-01" db="EMBL/GenBank/DDBJ databases">
        <authorList>
            <person name="Aksoy S."/>
            <person name="Warren W."/>
            <person name="Wilson R.K."/>
        </authorList>
    </citation>
    <scope>NUCLEOTIDE SEQUENCE [LARGE SCALE GENOMIC DNA]</scope>
    <source>
        <strain evidence="3">IAEA</strain>
    </source>
</reference>
<name>A0A1B0BFH2_9MUSC</name>
<dbReference type="EMBL" id="JXJN01013457">
    <property type="status" value="NOT_ANNOTATED_CDS"/>
    <property type="molecule type" value="Genomic_DNA"/>
</dbReference>
<dbReference type="EnsemblMetazoa" id="GPPI028366-RA">
    <property type="protein sequence ID" value="GPPI028366-PA"/>
    <property type="gene ID" value="GPPI028366"/>
</dbReference>
<proteinExistence type="predicted"/>
<dbReference type="AlphaFoldDB" id="A0A1B0BFH2"/>
<dbReference type="VEuPathDB" id="VectorBase:GPPI028366"/>
<keyword evidence="3" id="KW-1185">Reference proteome</keyword>
<dbReference type="Proteomes" id="UP000092460">
    <property type="component" value="Unassembled WGS sequence"/>
</dbReference>
<keyword evidence="1" id="KW-0812">Transmembrane</keyword>
<organism evidence="2 3">
    <name type="scientific">Glossina palpalis gambiensis</name>
    <dbReference type="NCBI Taxonomy" id="67801"/>
    <lineage>
        <taxon>Eukaryota</taxon>
        <taxon>Metazoa</taxon>
        <taxon>Ecdysozoa</taxon>
        <taxon>Arthropoda</taxon>
        <taxon>Hexapoda</taxon>
        <taxon>Insecta</taxon>
        <taxon>Pterygota</taxon>
        <taxon>Neoptera</taxon>
        <taxon>Endopterygota</taxon>
        <taxon>Diptera</taxon>
        <taxon>Brachycera</taxon>
        <taxon>Muscomorpha</taxon>
        <taxon>Hippoboscoidea</taxon>
        <taxon>Glossinidae</taxon>
        <taxon>Glossina</taxon>
    </lineage>
</organism>
<reference evidence="2" key="2">
    <citation type="submission" date="2020-05" db="UniProtKB">
        <authorList>
            <consortium name="EnsemblMetazoa"/>
        </authorList>
    </citation>
    <scope>IDENTIFICATION</scope>
    <source>
        <strain evidence="2">IAEA</strain>
    </source>
</reference>
<keyword evidence="1" id="KW-1133">Transmembrane helix</keyword>
<dbReference type="EMBL" id="JXJN01013458">
    <property type="status" value="NOT_ANNOTATED_CDS"/>
    <property type="molecule type" value="Genomic_DNA"/>
</dbReference>
<keyword evidence="1" id="KW-0472">Membrane</keyword>
<evidence type="ECO:0000313" key="3">
    <source>
        <dbReference type="Proteomes" id="UP000092460"/>
    </source>
</evidence>
<evidence type="ECO:0000256" key="1">
    <source>
        <dbReference type="SAM" id="Phobius"/>
    </source>
</evidence>
<sequence>MLVNVTVKLQSKESMAAGWLNVKAHVDIACFEACVRVSVVELVLNNGSVTVGAAGGAVVSVKSRFSTEFVRQLSALFVVLLLTGCDFFNFVVGTIRNADNAFGPRYNDSSTYHIWPNKALNALASPKATRLISPLAYLESSNLAWATCVDDNVLDVPSTYDGVVV</sequence>
<evidence type="ECO:0000313" key="2">
    <source>
        <dbReference type="EnsemblMetazoa" id="GPPI028366-PA"/>
    </source>
</evidence>